<dbReference type="KEGG" id="stab:STABA_v1c04030"/>
<keyword evidence="1" id="KW-0813">Transport</keyword>
<dbReference type="InterPro" id="IPR017871">
    <property type="entry name" value="ABC_transporter-like_CS"/>
</dbReference>
<keyword evidence="2" id="KW-0547">Nucleotide-binding</keyword>
<dbReference type="RefSeq" id="WP_156006059.1">
    <property type="nucleotide sequence ID" value="NZ_CP046276.1"/>
</dbReference>
<dbReference type="Gene3D" id="3.40.50.300">
    <property type="entry name" value="P-loop containing nucleotide triphosphate hydrolases"/>
    <property type="match status" value="1"/>
</dbReference>
<dbReference type="InterPro" id="IPR027417">
    <property type="entry name" value="P-loop_NTPase"/>
</dbReference>
<evidence type="ECO:0000256" key="3">
    <source>
        <dbReference type="ARBA" id="ARBA00022840"/>
    </source>
</evidence>
<evidence type="ECO:0000256" key="2">
    <source>
        <dbReference type="ARBA" id="ARBA00022741"/>
    </source>
</evidence>
<evidence type="ECO:0000313" key="5">
    <source>
        <dbReference type="EMBL" id="QGS51766.1"/>
    </source>
</evidence>
<dbReference type="InterPro" id="IPR003593">
    <property type="entry name" value="AAA+_ATPase"/>
</dbReference>
<gene>
    <name evidence="5" type="ORF">STABA_v1c04030</name>
</gene>
<dbReference type="Proteomes" id="UP000424468">
    <property type="component" value="Chromosome"/>
</dbReference>
<dbReference type="InterPro" id="IPR051782">
    <property type="entry name" value="ABC_Transporter_VariousFunc"/>
</dbReference>
<protein>
    <submittedName>
        <fullName evidence="5">ABC transporter ATP-binding protein</fullName>
    </submittedName>
</protein>
<name>A0A6I6C7J6_9MOLU</name>
<dbReference type="EMBL" id="CP046276">
    <property type="protein sequence ID" value="QGS51766.1"/>
    <property type="molecule type" value="Genomic_DNA"/>
</dbReference>
<dbReference type="Pfam" id="PF00005">
    <property type="entry name" value="ABC_tran"/>
    <property type="match status" value="1"/>
</dbReference>
<evidence type="ECO:0000259" key="4">
    <source>
        <dbReference type="PROSITE" id="PS50893"/>
    </source>
</evidence>
<dbReference type="SUPFAM" id="SSF52540">
    <property type="entry name" value="P-loop containing nucleoside triphosphate hydrolases"/>
    <property type="match status" value="1"/>
</dbReference>
<proteinExistence type="predicted"/>
<dbReference type="SMART" id="SM00382">
    <property type="entry name" value="AAA"/>
    <property type="match status" value="1"/>
</dbReference>
<keyword evidence="6" id="KW-1185">Reference proteome</keyword>
<dbReference type="PROSITE" id="PS00211">
    <property type="entry name" value="ABC_TRANSPORTER_1"/>
    <property type="match status" value="1"/>
</dbReference>
<accession>A0A6I6C7J6</accession>
<feature type="domain" description="ABC transporter" evidence="4">
    <location>
        <begin position="2"/>
        <end position="229"/>
    </location>
</feature>
<evidence type="ECO:0000256" key="1">
    <source>
        <dbReference type="ARBA" id="ARBA00022448"/>
    </source>
</evidence>
<dbReference type="PANTHER" id="PTHR42939:SF1">
    <property type="entry name" value="ABC TRANSPORTER ATP-BINDING PROTEIN ALBC-RELATED"/>
    <property type="match status" value="1"/>
</dbReference>
<dbReference type="PROSITE" id="PS50893">
    <property type="entry name" value="ABC_TRANSPORTER_2"/>
    <property type="match status" value="1"/>
</dbReference>
<dbReference type="InterPro" id="IPR003439">
    <property type="entry name" value="ABC_transporter-like_ATP-bd"/>
</dbReference>
<dbReference type="PANTHER" id="PTHR42939">
    <property type="entry name" value="ABC TRANSPORTER ATP-BINDING PROTEIN ALBC-RELATED"/>
    <property type="match status" value="1"/>
</dbReference>
<sequence length="242" mass="27702">MFIIDNVSKEFKEKKGIFNISTSFNQGDIVGLVGDNGAGKSTLLKCLFNAYKVDSGEFWYKNEKLNKNSLKKFSFFPDQSIYPKNISIKDFCIYSAKLSGIKTKEAKSRANYLLEVLNLIEYKNKTFKSLSAGMQKRALLAICLINEPEIIVLDEPTANLDVSTRVDFINLLKLLAQNGKTILITSHIIDELQKFINKLVIIDEGHIVFDRYLHPDDNIENIYFNITNRKKRKSIDIQNLSF</sequence>
<dbReference type="OrthoDB" id="9779029at2"/>
<dbReference type="GO" id="GO:0016887">
    <property type="term" value="F:ATP hydrolysis activity"/>
    <property type="evidence" value="ECO:0007669"/>
    <property type="project" value="InterPro"/>
</dbReference>
<evidence type="ECO:0000313" key="6">
    <source>
        <dbReference type="Proteomes" id="UP000424468"/>
    </source>
</evidence>
<dbReference type="AlphaFoldDB" id="A0A6I6C7J6"/>
<organism evidence="5 6">
    <name type="scientific">Spiroplasma tabanidicola</name>
    <dbReference type="NCBI Taxonomy" id="324079"/>
    <lineage>
        <taxon>Bacteria</taxon>
        <taxon>Bacillati</taxon>
        <taxon>Mycoplasmatota</taxon>
        <taxon>Mollicutes</taxon>
        <taxon>Entomoplasmatales</taxon>
        <taxon>Spiroplasmataceae</taxon>
        <taxon>Spiroplasma</taxon>
    </lineage>
</organism>
<keyword evidence="3 5" id="KW-0067">ATP-binding</keyword>
<reference evidence="5 6" key="1">
    <citation type="submission" date="2019-11" db="EMBL/GenBank/DDBJ databases">
        <title>Complete genome sequence of Spiroplasma tabanidicola TAUS-1 (DSM 22603).</title>
        <authorList>
            <person name="Huang C.-T."/>
            <person name="Lin Y.-C."/>
            <person name="Kuo C.-H."/>
        </authorList>
    </citation>
    <scope>NUCLEOTIDE SEQUENCE [LARGE SCALE GENOMIC DNA]</scope>
    <source>
        <strain evidence="5 6">TAUS-1</strain>
    </source>
</reference>
<dbReference type="GO" id="GO:0005524">
    <property type="term" value="F:ATP binding"/>
    <property type="evidence" value="ECO:0007669"/>
    <property type="project" value="UniProtKB-KW"/>
</dbReference>